<evidence type="ECO:0000256" key="2">
    <source>
        <dbReference type="SAM" id="SignalP"/>
    </source>
</evidence>
<gene>
    <name evidence="3" type="ORF">B0T26DRAFT_676940</name>
</gene>
<keyword evidence="2" id="KW-0732">Signal</keyword>
<dbReference type="Proteomes" id="UP001172101">
    <property type="component" value="Unassembled WGS sequence"/>
</dbReference>
<comment type="caution">
    <text evidence="3">The sequence shown here is derived from an EMBL/GenBank/DDBJ whole genome shotgun (WGS) entry which is preliminary data.</text>
</comment>
<proteinExistence type="predicted"/>
<organism evidence="3 4">
    <name type="scientific">Lasiosphaeria miniovina</name>
    <dbReference type="NCBI Taxonomy" id="1954250"/>
    <lineage>
        <taxon>Eukaryota</taxon>
        <taxon>Fungi</taxon>
        <taxon>Dikarya</taxon>
        <taxon>Ascomycota</taxon>
        <taxon>Pezizomycotina</taxon>
        <taxon>Sordariomycetes</taxon>
        <taxon>Sordariomycetidae</taxon>
        <taxon>Sordariales</taxon>
        <taxon>Lasiosphaeriaceae</taxon>
        <taxon>Lasiosphaeria</taxon>
    </lineage>
</organism>
<protein>
    <submittedName>
        <fullName evidence="3">Uncharacterized protein</fullName>
    </submittedName>
</protein>
<accession>A0AA40DUP2</accession>
<evidence type="ECO:0000313" key="3">
    <source>
        <dbReference type="EMBL" id="KAK0712488.1"/>
    </source>
</evidence>
<dbReference type="RefSeq" id="XP_060293811.1">
    <property type="nucleotide sequence ID" value="XM_060440036.1"/>
</dbReference>
<feature type="signal peptide" evidence="2">
    <location>
        <begin position="1"/>
        <end position="26"/>
    </location>
</feature>
<evidence type="ECO:0000256" key="1">
    <source>
        <dbReference type="SAM" id="MobiDB-lite"/>
    </source>
</evidence>
<feature type="chain" id="PRO_5041399248" evidence="2">
    <location>
        <begin position="27"/>
        <end position="800"/>
    </location>
</feature>
<reference evidence="3" key="1">
    <citation type="submission" date="2023-06" db="EMBL/GenBank/DDBJ databases">
        <title>Genome-scale phylogeny and comparative genomics of the fungal order Sordariales.</title>
        <authorList>
            <consortium name="Lawrence Berkeley National Laboratory"/>
            <person name="Hensen N."/>
            <person name="Bonometti L."/>
            <person name="Westerberg I."/>
            <person name="Brannstrom I.O."/>
            <person name="Guillou S."/>
            <person name="Cros-Aarteil S."/>
            <person name="Calhoun S."/>
            <person name="Haridas S."/>
            <person name="Kuo A."/>
            <person name="Mondo S."/>
            <person name="Pangilinan J."/>
            <person name="Riley R."/>
            <person name="LaButti K."/>
            <person name="Andreopoulos B."/>
            <person name="Lipzen A."/>
            <person name="Chen C."/>
            <person name="Yanf M."/>
            <person name="Daum C."/>
            <person name="Ng V."/>
            <person name="Clum A."/>
            <person name="Steindorff A."/>
            <person name="Ohm R."/>
            <person name="Martin F."/>
            <person name="Silar P."/>
            <person name="Natvig D."/>
            <person name="Lalanne C."/>
            <person name="Gautier V."/>
            <person name="Ament-velasquez S.L."/>
            <person name="Kruys A."/>
            <person name="Hutchinson M.I."/>
            <person name="Powell A.J."/>
            <person name="Barry K."/>
            <person name="Miller A.N."/>
            <person name="Grigoriev I.V."/>
            <person name="Debuchy R."/>
            <person name="Gladieux P."/>
            <person name="Thoren M.H."/>
            <person name="Johannesson H."/>
        </authorList>
    </citation>
    <scope>NUCLEOTIDE SEQUENCE</scope>
    <source>
        <strain evidence="3">SMH2392-1A</strain>
    </source>
</reference>
<dbReference type="EMBL" id="JAUIRO010000005">
    <property type="protein sequence ID" value="KAK0712488.1"/>
    <property type="molecule type" value="Genomic_DNA"/>
</dbReference>
<keyword evidence="4" id="KW-1185">Reference proteome</keyword>
<evidence type="ECO:0000313" key="4">
    <source>
        <dbReference type="Proteomes" id="UP001172101"/>
    </source>
</evidence>
<dbReference type="GeneID" id="85323306"/>
<dbReference type="AlphaFoldDB" id="A0AA40DUP2"/>
<name>A0AA40DUP2_9PEZI</name>
<sequence>MRRRLRPSSYAILAVLWLILLHATQAARFPQSVDQAVQDYRQRRDDLIQVFVDLTDTQPLEYTVVEPPPPCTNPRGCRGGTGSPKTVHKSHAFGSFKDHGSRHSFRRMAAWLLAYKRRYQKSGDYRDLMTNPKPLIDAPTMVANWTKTIYKYARTGTDTNGGPADYDMVLKEMVMFLYLFQNEPTLLSNDAAFNILDKGLVYRGNDWGSHMRFKIDFVGTYPETENHVLMTLSSMYLTNQWIYNNPRKDPRLTKGAYVKRNDFKNSASFEEMLLQAMARIVYSDYFETNARPYQSFSLHSLFNLFLFADSAAIREGARNAIDFTLTKFAFQSYEGKRLAPQRRQSLYRNSMSMYANDATTFVAGVLSGYYAWNDTVTLVPSSSPARINLDAYFPAAYNGNGMGHMLWAALSQDSNLLGNKTYAVPRAVHDFMLRKRRAYWARMQARFYERNYAKHHWPRYFVDGPSSKIWADGPVEWAAELYYGASHVLNVAGGRHNDYPLTGWGDAYMYDFTPKPSYVMPGGHVRDWGEGTAKMAEDTLLATTAATDGASNLGTYKGVTWAYATTTTERPGTGKLLEPFRVPAAWKRAGEGQDTFIPLPAGSNPKTAREVVFRFYDRTTTTGDTKTGYYLVTAGLKVVAAGRQNIIRGFWEVVPPSPRFASLADVQAHVLRSNPSNGAFAASASASASSPSSILKYNSTTNEVIELFADGGLTNLGGIAGVVHPNGTRLPLRDVHADGAGRGAGLPLIDVAELDEAGLATGVKYAYSKGDGYLVVRNPFVGDVLCIDSRDYRQPRRGCS</sequence>
<feature type="region of interest" description="Disordered" evidence="1">
    <location>
        <begin position="62"/>
        <end position="84"/>
    </location>
</feature>